<dbReference type="Proteomes" id="UP000325440">
    <property type="component" value="Unassembled WGS sequence"/>
</dbReference>
<dbReference type="AlphaFoldDB" id="A0A5E4MS12"/>
<accession>A0A5E4MS12</accession>
<evidence type="ECO:0000313" key="1">
    <source>
        <dbReference type="EMBL" id="VVC34393.1"/>
    </source>
</evidence>
<dbReference type="EMBL" id="CABPRJ010000993">
    <property type="protein sequence ID" value="VVC34393.1"/>
    <property type="molecule type" value="Genomic_DNA"/>
</dbReference>
<evidence type="ECO:0000313" key="2">
    <source>
        <dbReference type="Proteomes" id="UP000325440"/>
    </source>
</evidence>
<proteinExistence type="predicted"/>
<keyword evidence="2" id="KW-1185">Reference proteome</keyword>
<gene>
    <name evidence="1" type="ORF">CINCED_3A017081</name>
</gene>
<protein>
    <submittedName>
        <fullName evidence="1">Uncharacterized protein</fullName>
    </submittedName>
</protein>
<organism evidence="1 2">
    <name type="scientific">Cinara cedri</name>
    <dbReference type="NCBI Taxonomy" id="506608"/>
    <lineage>
        <taxon>Eukaryota</taxon>
        <taxon>Metazoa</taxon>
        <taxon>Ecdysozoa</taxon>
        <taxon>Arthropoda</taxon>
        <taxon>Hexapoda</taxon>
        <taxon>Insecta</taxon>
        <taxon>Pterygota</taxon>
        <taxon>Neoptera</taxon>
        <taxon>Paraneoptera</taxon>
        <taxon>Hemiptera</taxon>
        <taxon>Sternorrhyncha</taxon>
        <taxon>Aphidomorpha</taxon>
        <taxon>Aphidoidea</taxon>
        <taxon>Aphididae</taxon>
        <taxon>Lachninae</taxon>
        <taxon>Cinara</taxon>
    </lineage>
</organism>
<dbReference type="OrthoDB" id="10526566at2759"/>
<name>A0A5E4MS12_9HEMI</name>
<reference evidence="1 2" key="1">
    <citation type="submission" date="2019-08" db="EMBL/GenBank/DDBJ databases">
        <authorList>
            <person name="Alioto T."/>
            <person name="Alioto T."/>
            <person name="Gomez Garrido J."/>
        </authorList>
    </citation>
    <scope>NUCLEOTIDE SEQUENCE [LARGE SCALE GENOMIC DNA]</scope>
</reference>
<sequence>MYENINDGANPPQNILVNSSIRIQIKYDNSSALKKIVAELQSSNEKLQLQISEMTTGSSKDIWSTPKKAIKVMKEITRTSIKIHKPPPITILMGDKQLKAEKKFRVVVRELHPEIDLSDIKNELSKLGHLTHNATNIQIKKKLTLITSSDFIIMRLPLFFVDLELQANNKDIYDLDNFCYHKILEAHFTTWTTNDNKFTEFFRTLDSRFIAGDDYYAKPTFWGLRLITTKGYDLFKSANKIKAQFISTRKPTYWPTDPNKLPDLIDFYVMKGSLSNYVKIEVKQKKTSITNKNTNWELFINTLEENITLSTRIRIKGPMAFNSYRFERNDAIHRDMMLPTIANEIQKFTHKHETRLDHHVNLLAIQLLDNSKDIKRIKCQKPYDLV</sequence>